<dbReference type="InterPro" id="IPR043502">
    <property type="entry name" value="DNA/RNA_pol_sf"/>
</dbReference>
<feature type="signal peptide" evidence="1">
    <location>
        <begin position="1"/>
        <end position="22"/>
    </location>
</feature>
<feature type="chain" id="PRO_5012646472" evidence="1">
    <location>
        <begin position="23"/>
        <end position="304"/>
    </location>
</feature>
<dbReference type="SUPFAM" id="SSF56672">
    <property type="entry name" value="DNA/RNA polymerases"/>
    <property type="match status" value="1"/>
</dbReference>
<proteinExistence type="predicted"/>
<name>A0A225VPD9_9STRA</name>
<keyword evidence="3" id="KW-1185">Reference proteome</keyword>
<comment type="caution">
    <text evidence="2">The sequence shown here is derived from an EMBL/GenBank/DDBJ whole genome shotgun (WGS) entry which is preliminary data.</text>
</comment>
<evidence type="ECO:0000313" key="2">
    <source>
        <dbReference type="EMBL" id="OWZ06758.1"/>
    </source>
</evidence>
<organism evidence="2 3">
    <name type="scientific">Phytophthora megakarya</name>
    <dbReference type="NCBI Taxonomy" id="4795"/>
    <lineage>
        <taxon>Eukaryota</taxon>
        <taxon>Sar</taxon>
        <taxon>Stramenopiles</taxon>
        <taxon>Oomycota</taxon>
        <taxon>Peronosporomycetes</taxon>
        <taxon>Peronosporales</taxon>
        <taxon>Peronosporaceae</taxon>
        <taxon>Phytophthora</taxon>
    </lineage>
</organism>
<dbReference type="OrthoDB" id="1734174at2759"/>
<dbReference type="Proteomes" id="UP000198211">
    <property type="component" value="Unassembled WGS sequence"/>
</dbReference>
<dbReference type="AlphaFoldDB" id="A0A225VPD9"/>
<accession>A0A225VPD9</accession>
<evidence type="ECO:0000256" key="1">
    <source>
        <dbReference type="SAM" id="SignalP"/>
    </source>
</evidence>
<gene>
    <name evidence="2" type="ORF">PHMEG_00020950</name>
</gene>
<evidence type="ECO:0000313" key="3">
    <source>
        <dbReference type="Proteomes" id="UP000198211"/>
    </source>
</evidence>
<sequence>MARLPHLFLLHIIVTLKRNNSGGKTDEVRIVELLSAFCQIDGNSVALSISLYDGYENVINNLKKRGLMTISECKRDLKATEFGLLALKLIPKPIQRDKDKYEVETVCINVSKNAKQPFIQVKSFIQANSLEDKVETHDSMLALTMANTETCHVKKRTITLTLRITEFNVYSAEVLVLPVPDERDKAKHIEYDFAFQPHQSQSTIRKKATRIDDFKGHSVYLYLCKYPDLFRQKLPAEHGEHTMDVKTDDPVFRQLWRQSPAQEAEIMRWVREMEAAGLIRRSMSPHGAPTFCVKKPDGWRIVHD</sequence>
<protein>
    <submittedName>
        <fullName evidence="2">Uncharacterized protein</fullName>
    </submittedName>
</protein>
<keyword evidence="1" id="KW-0732">Signal</keyword>
<dbReference type="EMBL" id="NBNE01003832">
    <property type="protein sequence ID" value="OWZ06758.1"/>
    <property type="molecule type" value="Genomic_DNA"/>
</dbReference>
<reference evidence="3" key="1">
    <citation type="submission" date="2017-03" db="EMBL/GenBank/DDBJ databases">
        <title>Phytopthora megakarya and P. palmivora, two closely related causual agents of cacao black pod achieved similar genome size and gene model numbers by different mechanisms.</title>
        <authorList>
            <person name="Ali S."/>
            <person name="Shao J."/>
            <person name="Larry D.J."/>
            <person name="Kronmiller B."/>
            <person name="Shen D."/>
            <person name="Strem M.D."/>
            <person name="Melnick R.L."/>
            <person name="Guiltinan M.J."/>
            <person name="Tyler B.M."/>
            <person name="Meinhardt L.W."/>
            <person name="Bailey B.A."/>
        </authorList>
    </citation>
    <scope>NUCLEOTIDE SEQUENCE [LARGE SCALE GENOMIC DNA]</scope>
    <source>
        <strain evidence="3">zdho120</strain>
    </source>
</reference>
<dbReference type="Gene3D" id="3.10.10.10">
    <property type="entry name" value="HIV Type 1 Reverse Transcriptase, subunit A, domain 1"/>
    <property type="match status" value="1"/>
</dbReference>